<keyword evidence="3" id="KW-1185">Reference proteome</keyword>
<feature type="domain" description="MOSC" evidence="1">
    <location>
        <begin position="174"/>
        <end position="327"/>
    </location>
</feature>
<proteinExistence type="predicted"/>
<dbReference type="AlphaFoldDB" id="A0A7I7NPS9"/>
<gene>
    <name evidence="2" type="ORF">MLAC_30550</name>
</gene>
<dbReference type="InterPro" id="IPR005303">
    <property type="entry name" value="MOCOS_middle"/>
</dbReference>
<name>A0A7I7NPS9_9MYCO</name>
<evidence type="ECO:0000313" key="2">
    <source>
        <dbReference type="EMBL" id="BBX97761.1"/>
    </source>
</evidence>
<dbReference type="RefSeq" id="WP_163745527.1">
    <property type="nucleotide sequence ID" value="NZ_AP022581.1"/>
</dbReference>
<dbReference type="GO" id="GO:0003824">
    <property type="term" value="F:catalytic activity"/>
    <property type="evidence" value="ECO:0007669"/>
    <property type="project" value="InterPro"/>
</dbReference>
<sequence length="327" mass="35708">MVALAREGGHDIDVGRALGAVREEARSRRAKEMTWSGPVGRVQTLWRFPVKSMLGEQLAAVVVGRGGILGDRAYAVRDRATGKVASAKYPRRWPGLLACRAAFVEPPCIDDELPPVRIELADGDSVLSDAPDVDAVLSRFFGRDVELARTAQNGYTIDQYHPAEENYDPEGHRDEVVEARFGAAFFNDRGLPSAVSEGSFFDLFPLSVITSSTLERLHELAPQSRFEARRFRMNVVVETPARGFVENDWPGHTLTIGDDVRIGVAIPDPRCVMPSLAQGDLPPDPKVLKALMHNRIEVAGSLYPCAGVYAVTEATGTVRGDDLVCLL</sequence>
<dbReference type="Proteomes" id="UP000466396">
    <property type="component" value="Chromosome"/>
</dbReference>
<organism evidence="2 3">
    <name type="scientific">Mycobacterium lacus</name>
    <dbReference type="NCBI Taxonomy" id="169765"/>
    <lineage>
        <taxon>Bacteria</taxon>
        <taxon>Bacillati</taxon>
        <taxon>Actinomycetota</taxon>
        <taxon>Actinomycetes</taxon>
        <taxon>Mycobacteriales</taxon>
        <taxon>Mycobacteriaceae</taxon>
        <taxon>Mycobacterium</taxon>
    </lineage>
</organism>
<evidence type="ECO:0000259" key="1">
    <source>
        <dbReference type="PROSITE" id="PS51340"/>
    </source>
</evidence>
<dbReference type="SUPFAM" id="SSF50800">
    <property type="entry name" value="PK beta-barrel domain-like"/>
    <property type="match status" value="1"/>
</dbReference>
<accession>A0A7I7NPS9</accession>
<dbReference type="KEGG" id="mlj:MLAC_30550"/>
<dbReference type="EMBL" id="AP022581">
    <property type="protein sequence ID" value="BBX97761.1"/>
    <property type="molecule type" value="Genomic_DNA"/>
</dbReference>
<dbReference type="PROSITE" id="PS51340">
    <property type="entry name" value="MOSC"/>
    <property type="match status" value="1"/>
</dbReference>
<dbReference type="GO" id="GO:0030151">
    <property type="term" value="F:molybdenum ion binding"/>
    <property type="evidence" value="ECO:0007669"/>
    <property type="project" value="InterPro"/>
</dbReference>
<dbReference type="GO" id="GO:0030170">
    <property type="term" value="F:pyridoxal phosphate binding"/>
    <property type="evidence" value="ECO:0007669"/>
    <property type="project" value="InterPro"/>
</dbReference>
<reference evidence="2 3" key="1">
    <citation type="journal article" date="2019" name="Emerg. Microbes Infect.">
        <title>Comprehensive subspecies identification of 175 nontuberculous mycobacteria species based on 7547 genomic profiles.</title>
        <authorList>
            <person name="Matsumoto Y."/>
            <person name="Kinjo T."/>
            <person name="Motooka D."/>
            <person name="Nabeya D."/>
            <person name="Jung N."/>
            <person name="Uechi K."/>
            <person name="Horii T."/>
            <person name="Iida T."/>
            <person name="Fujita J."/>
            <person name="Nakamura S."/>
        </authorList>
    </citation>
    <scope>NUCLEOTIDE SEQUENCE [LARGE SCALE GENOMIC DNA]</scope>
    <source>
        <strain evidence="2 3">JCM 15657</strain>
    </source>
</reference>
<protein>
    <submittedName>
        <fullName evidence="2">Molybdenum cofactor biosysynthesis protein</fullName>
    </submittedName>
</protein>
<dbReference type="Pfam" id="PF03473">
    <property type="entry name" value="MOSC"/>
    <property type="match status" value="1"/>
</dbReference>
<dbReference type="Pfam" id="PF03476">
    <property type="entry name" value="MOSC_N"/>
    <property type="match status" value="1"/>
</dbReference>
<dbReference type="InterPro" id="IPR005302">
    <property type="entry name" value="MoCF_Sase_C"/>
</dbReference>
<evidence type="ECO:0000313" key="3">
    <source>
        <dbReference type="Proteomes" id="UP000466396"/>
    </source>
</evidence>
<dbReference type="InterPro" id="IPR011037">
    <property type="entry name" value="Pyrv_Knase-like_insert_dom_sf"/>
</dbReference>